<proteinExistence type="predicted"/>
<dbReference type="GeneID" id="29113131"/>
<dbReference type="InterPro" id="IPR009959">
    <property type="entry name" value="Cyclase_SnoaL-like"/>
</dbReference>
<dbReference type="InterPro" id="IPR032710">
    <property type="entry name" value="NTF2-like_dom_sf"/>
</dbReference>
<dbReference type="EMBL" id="KV441474">
    <property type="protein sequence ID" value="OAG22490.1"/>
    <property type="molecule type" value="Genomic_DNA"/>
</dbReference>
<dbReference type="VEuPathDB" id="FungiDB:CC77DRAFT_1048542"/>
<dbReference type="RefSeq" id="XP_018387911.1">
    <property type="nucleotide sequence ID" value="XM_018527537.1"/>
</dbReference>
<dbReference type="GO" id="GO:0030638">
    <property type="term" value="P:polyketide metabolic process"/>
    <property type="evidence" value="ECO:0007669"/>
    <property type="project" value="InterPro"/>
</dbReference>
<dbReference type="Proteomes" id="UP000077248">
    <property type="component" value="Unassembled WGS sequence"/>
</dbReference>
<dbReference type="PANTHER" id="PTHR38436">
    <property type="entry name" value="POLYKETIDE CYCLASE SNOAL-LIKE DOMAIN"/>
    <property type="match status" value="1"/>
</dbReference>
<dbReference type="KEGG" id="aalt:CC77DRAFT_1048542"/>
<dbReference type="OMA" id="AYPDIQW"/>
<organism evidence="1 2">
    <name type="scientific">Alternaria alternata</name>
    <name type="common">Alternaria rot fungus</name>
    <name type="synonym">Torula alternata</name>
    <dbReference type="NCBI Taxonomy" id="5599"/>
    <lineage>
        <taxon>Eukaryota</taxon>
        <taxon>Fungi</taxon>
        <taxon>Dikarya</taxon>
        <taxon>Ascomycota</taxon>
        <taxon>Pezizomycotina</taxon>
        <taxon>Dothideomycetes</taxon>
        <taxon>Pleosporomycetidae</taxon>
        <taxon>Pleosporales</taxon>
        <taxon>Pleosporineae</taxon>
        <taxon>Pleosporaceae</taxon>
        <taxon>Alternaria</taxon>
        <taxon>Alternaria sect. Alternaria</taxon>
        <taxon>Alternaria alternata complex</taxon>
    </lineage>
</organism>
<keyword evidence="2" id="KW-1185">Reference proteome</keyword>
<dbReference type="Pfam" id="PF07366">
    <property type="entry name" value="SnoaL"/>
    <property type="match status" value="1"/>
</dbReference>
<dbReference type="Gene3D" id="3.10.450.50">
    <property type="match status" value="1"/>
</dbReference>
<name>A0A177DTC6_ALTAL</name>
<dbReference type="PANTHER" id="PTHR38436:SF1">
    <property type="entry name" value="ESTER CYCLASE"/>
    <property type="match status" value="1"/>
</dbReference>
<evidence type="ECO:0000313" key="2">
    <source>
        <dbReference type="Proteomes" id="UP000077248"/>
    </source>
</evidence>
<protein>
    <submittedName>
        <fullName evidence="1">SnoaL-domain-containing protein</fullName>
    </submittedName>
</protein>
<dbReference type="AlphaFoldDB" id="A0A177DTC6"/>
<gene>
    <name evidence="1" type="ORF">CC77DRAFT_1048542</name>
</gene>
<dbReference type="SUPFAM" id="SSF54427">
    <property type="entry name" value="NTF2-like"/>
    <property type="match status" value="1"/>
</dbReference>
<sequence length="185" mass="20506">MQYHGLIVSLDLSQTHFVVNFPYICIINIVLSTETQTNQLLQQKTMASDPLPRLHRFIEFINSGNTDIGKEVISDSAIFHVPFGPEPLKGLDGYLRVLGMMRGAFPDINWTLQETVCEGDKIVARFETRGTHQGPFMGVPASGKDICMTALNIYRFDNGKIAEERGQPDIFGLMVQIGAIPVPGP</sequence>
<evidence type="ECO:0000313" key="1">
    <source>
        <dbReference type="EMBL" id="OAG22490.1"/>
    </source>
</evidence>
<reference evidence="1 2" key="1">
    <citation type="submission" date="2016-05" db="EMBL/GenBank/DDBJ databases">
        <title>Comparative analysis of secretome profiles of manganese(II)-oxidizing ascomycete fungi.</title>
        <authorList>
            <consortium name="DOE Joint Genome Institute"/>
            <person name="Zeiner C.A."/>
            <person name="Purvine S.O."/>
            <person name="Zink E.M."/>
            <person name="Wu S."/>
            <person name="Pasa-Tolic L."/>
            <person name="Chaput D.L."/>
            <person name="Haridas S."/>
            <person name="Grigoriev I.V."/>
            <person name="Santelli C.M."/>
            <person name="Hansel C.M."/>
        </authorList>
    </citation>
    <scope>NUCLEOTIDE SEQUENCE [LARGE SCALE GENOMIC DNA]</scope>
    <source>
        <strain evidence="1 2">SRC1lrK2f</strain>
    </source>
</reference>
<accession>A0A177DTC6</accession>